<proteinExistence type="predicted"/>
<feature type="region of interest" description="Disordered" evidence="1">
    <location>
        <begin position="79"/>
        <end position="139"/>
    </location>
</feature>
<feature type="compositionally biased region" description="Polar residues" evidence="1">
    <location>
        <begin position="1"/>
        <end position="13"/>
    </location>
</feature>
<dbReference type="AlphaFoldDB" id="A0A6P6S3W1"/>
<feature type="compositionally biased region" description="Basic and acidic residues" evidence="1">
    <location>
        <begin position="100"/>
        <end position="111"/>
    </location>
</feature>
<feature type="transmembrane region" description="Helical" evidence="2">
    <location>
        <begin position="494"/>
        <end position="512"/>
    </location>
</feature>
<protein>
    <submittedName>
        <fullName evidence="4">Uncharacterized protein LOC113147620</fullName>
    </submittedName>
</protein>
<keyword evidence="2" id="KW-0812">Transmembrane</keyword>
<dbReference type="RefSeq" id="XP_026194529.1">
    <property type="nucleotide sequence ID" value="XM_026338744.1"/>
</dbReference>
<feature type="transmembrane region" description="Helical" evidence="2">
    <location>
        <begin position="519"/>
        <end position="536"/>
    </location>
</feature>
<feature type="region of interest" description="Disordered" evidence="1">
    <location>
        <begin position="410"/>
        <end position="431"/>
    </location>
</feature>
<feature type="transmembrane region" description="Helical" evidence="2">
    <location>
        <begin position="748"/>
        <end position="767"/>
    </location>
</feature>
<evidence type="ECO:0000256" key="1">
    <source>
        <dbReference type="SAM" id="MobiDB-lite"/>
    </source>
</evidence>
<evidence type="ECO:0000313" key="3">
    <source>
        <dbReference type="Proteomes" id="UP000515125"/>
    </source>
</evidence>
<keyword evidence="2" id="KW-1133">Transmembrane helix</keyword>
<feature type="region of interest" description="Disordered" evidence="1">
    <location>
        <begin position="1"/>
        <end position="67"/>
    </location>
</feature>
<feature type="compositionally biased region" description="Basic and acidic residues" evidence="1">
    <location>
        <begin position="27"/>
        <end position="49"/>
    </location>
</feature>
<feature type="compositionally biased region" description="Basic and acidic residues" evidence="1">
    <location>
        <begin position="119"/>
        <end position="131"/>
    </location>
</feature>
<feature type="compositionally biased region" description="Basic and acidic residues" evidence="1">
    <location>
        <begin position="192"/>
        <end position="207"/>
    </location>
</feature>
<keyword evidence="2" id="KW-0472">Membrane</keyword>
<keyword evidence="3" id="KW-1185">Reference proteome</keyword>
<feature type="compositionally biased region" description="Polar residues" evidence="1">
    <location>
        <begin position="87"/>
        <end position="99"/>
    </location>
</feature>
<name>A0A6P6S3W1_9EIME</name>
<sequence>MLASKRTWSSPRQNQRRRVVVGGSTRDSLREEQRGEEREEREECEKADAGELETEGQEAAGKSKKGVLHASLSARCGLKSRCHSSDRNSSNRGEASQVDSVDKELDKKADGKLSGGDIEADKTNKQEETHTPEAAWLRRRGTYATPLSATSLQEQQQVTLCCLPGTSAANALLVVVAAKKKNSKKASAEAADAGHEEGESHYDHEKKNATAAAAQAAAGSASACLAACTKMHVSIFAYTHHSGQSPNSLTLWKHAATCASPLKKIKTAAAVPRSKVQQSCSRRNNEGYTHTTETVREVGAHQKPLKRQLNTALPVNCSCWLFMPSFRTSAPSRPTRRLTVSHRPINSMSTTPAAEIAAHQQSISVQSSSIRSRSSSRGCRKGSFRRLLHKFAWRRGVLLAAARAAVSCRAGSESPRAPGTESRGRNSASGARCMMNSLSEKRPQEAEAGAASRVVGCDETTTTTPPPLPFVPLNSASTAVAAAIPALARRLPPHLWGLLCFGILTALAPVVLLKSLSGCLCLALVACICCFVVSLGQQQLELLQQEGLRRWVPPSWRVFLEERRLLDGVREALMSGAASFYLSRILCLSLGEPTEEEALALLEGMNPSVYAVLAQRGPLKALPPAVREVYYGGSQRQLLQRESRIAAQSRHQQSQTAAEQDGLLLPLEPHAPLEEMSTASVSFSATDPPWARLAVPTPPSPAAAAAAAATVAFYEQERDRTEVERKTAAIVTSVSRRVVNAATGSRKLLYPAAMPLVLHMLLARFLFGSKMDDCMRSLKKFTAAAVAACKCISVCVVDPHASGFLDRGMASPYGPDVRLLLLPCFSQNRRRRAGRFYAIPAVLLLVLVYIHLLQPETTTRLQRLISLLSNNRRAVVAAPSGGIRQTDPHLRACVELLRLFLRRHFVPRIASTE</sequence>
<evidence type="ECO:0000256" key="2">
    <source>
        <dbReference type="SAM" id="Phobius"/>
    </source>
</evidence>
<evidence type="ECO:0000313" key="4">
    <source>
        <dbReference type="RefSeq" id="XP_026194529.1"/>
    </source>
</evidence>
<feature type="region of interest" description="Disordered" evidence="1">
    <location>
        <begin position="187"/>
        <end position="207"/>
    </location>
</feature>
<reference evidence="4" key="1">
    <citation type="submission" date="2025-08" db="UniProtKB">
        <authorList>
            <consortium name="RefSeq"/>
        </authorList>
    </citation>
    <scope>IDENTIFICATION</scope>
</reference>
<gene>
    <name evidence="4" type="primary">LOC113147620</name>
</gene>
<dbReference type="Proteomes" id="UP000515125">
    <property type="component" value="Unplaced"/>
</dbReference>
<dbReference type="GeneID" id="113147620"/>
<dbReference type="OrthoDB" id="354926at2759"/>
<feature type="transmembrane region" description="Helical" evidence="2">
    <location>
        <begin position="836"/>
        <end position="853"/>
    </location>
</feature>
<organism evidence="3 4">
    <name type="scientific">Cyclospora cayetanensis</name>
    <dbReference type="NCBI Taxonomy" id="88456"/>
    <lineage>
        <taxon>Eukaryota</taxon>
        <taxon>Sar</taxon>
        <taxon>Alveolata</taxon>
        <taxon>Apicomplexa</taxon>
        <taxon>Conoidasida</taxon>
        <taxon>Coccidia</taxon>
        <taxon>Eucoccidiorida</taxon>
        <taxon>Eimeriorina</taxon>
        <taxon>Eimeriidae</taxon>
        <taxon>Cyclospora</taxon>
    </lineage>
</organism>
<accession>A0A6P6S3W1</accession>